<reference evidence="2" key="1">
    <citation type="submission" date="2022-02" db="EMBL/GenBank/DDBJ databases">
        <authorList>
            <person name="Giguere J D."/>
        </authorList>
    </citation>
    <scope>NUCLEOTIDE SEQUENCE</scope>
    <source>
        <strain evidence="2">CCAP 1055/1</strain>
    </source>
</reference>
<dbReference type="AlphaFoldDB" id="A0A8J9WY76"/>
<dbReference type="Proteomes" id="UP000836788">
    <property type="component" value="Chromosome 1"/>
</dbReference>
<dbReference type="EMBL" id="OU594942">
    <property type="protein sequence ID" value="CAG9276249.1"/>
    <property type="molecule type" value="Genomic_DNA"/>
</dbReference>
<gene>
    <name evidence="2" type="ORF">PTTT1_LOCUS140</name>
</gene>
<feature type="region of interest" description="Disordered" evidence="1">
    <location>
        <begin position="66"/>
        <end position="96"/>
    </location>
</feature>
<accession>A0A8J9WY76</accession>
<feature type="region of interest" description="Disordered" evidence="1">
    <location>
        <begin position="123"/>
        <end position="144"/>
    </location>
</feature>
<organism evidence="2">
    <name type="scientific">Phaeodactylum tricornutum</name>
    <name type="common">Diatom</name>
    <dbReference type="NCBI Taxonomy" id="2850"/>
    <lineage>
        <taxon>Eukaryota</taxon>
        <taxon>Sar</taxon>
        <taxon>Stramenopiles</taxon>
        <taxon>Ochrophyta</taxon>
        <taxon>Bacillariophyta</taxon>
        <taxon>Bacillariophyceae</taxon>
        <taxon>Bacillariophycidae</taxon>
        <taxon>Naviculales</taxon>
        <taxon>Phaeodactylaceae</taxon>
        <taxon>Phaeodactylum</taxon>
    </lineage>
</organism>
<feature type="compositionally biased region" description="Polar residues" evidence="1">
    <location>
        <begin position="133"/>
        <end position="144"/>
    </location>
</feature>
<evidence type="ECO:0000256" key="1">
    <source>
        <dbReference type="SAM" id="MobiDB-lite"/>
    </source>
</evidence>
<proteinExistence type="predicted"/>
<name>A0A8J9WY76_PHATR</name>
<evidence type="ECO:0000313" key="2">
    <source>
        <dbReference type="EMBL" id="CAG9276249.1"/>
    </source>
</evidence>
<protein>
    <submittedName>
        <fullName evidence="2">Uncharacterized protein</fullName>
    </submittedName>
</protein>
<sequence length="351" mass="38169">MTSLWTFDTADLDEAPIRRGADAQLHTLRACFPHAWRTATEQFLRPDETILSERWMDVVLRIQLTEDDDNNNSTENNTTDDNESDDALESPNGSTCVDNITRVPARVLVTSERVVLLALPNLTEDGHSHSPLPVQSTPLPTSGSSRIPNYHDADTCIAGSAIELHALAQEDQPNMCVYLQCSSDGATPMLECFLEPLGPSTPDPTDPDNPGTTQTVPQQCQALFDALSTLVALHPVDPNESEEPQEELFGGGMVFGDDTRLGSLPHVVATGNGVASDDMVVGDAAFVAPPPTTSLEDHATTTQERDAILSRLDDLLIVPPEYEIDSSDTETRIVDLEEGQFDDAEDDDYIL</sequence>
<feature type="compositionally biased region" description="Acidic residues" evidence="1">
    <location>
        <begin position="78"/>
        <end position="88"/>
    </location>
</feature>